<evidence type="ECO:0000256" key="1">
    <source>
        <dbReference type="SAM" id="MobiDB-lite"/>
    </source>
</evidence>
<gene>
    <name evidence="3" type="ORF">g.18174</name>
</gene>
<organism evidence="3">
    <name type="scientific">Homalodisca liturata</name>
    <dbReference type="NCBI Taxonomy" id="320908"/>
    <lineage>
        <taxon>Eukaryota</taxon>
        <taxon>Metazoa</taxon>
        <taxon>Ecdysozoa</taxon>
        <taxon>Arthropoda</taxon>
        <taxon>Hexapoda</taxon>
        <taxon>Insecta</taxon>
        <taxon>Pterygota</taxon>
        <taxon>Neoptera</taxon>
        <taxon>Paraneoptera</taxon>
        <taxon>Hemiptera</taxon>
        <taxon>Auchenorrhyncha</taxon>
        <taxon>Membracoidea</taxon>
        <taxon>Cicadellidae</taxon>
        <taxon>Cicadellinae</taxon>
        <taxon>Proconiini</taxon>
        <taxon>Homalodisca</taxon>
    </lineage>
</organism>
<proteinExistence type="predicted"/>
<dbReference type="AlphaFoldDB" id="A0A1B6K4I1"/>
<reference evidence="3" key="1">
    <citation type="submission" date="2015-11" db="EMBL/GenBank/DDBJ databases">
        <title>De novo transcriptome assembly of four potential Pierce s Disease insect vectors from Arizona vineyards.</title>
        <authorList>
            <person name="Tassone E.E."/>
        </authorList>
    </citation>
    <scope>NUCLEOTIDE SEQUENCE</scope>
</reference>
<protein>
    <submittedName>
        <fullName evidence="3">Uncharacterized protein</fullName>
    </submittedName>
</protein>
<feature type="region of interest" description="Disordered" evidence="1">
    <location>
        <begin position="1"/>
        <end position="23"/>
    </location>
</feature>
<dbReference type="Pfam" id="PF00106">
    <property type="entry name" value="adh_short"/>
    <property type="match status" value="1"/>
</dbReference>
<dbReference type="GO" id="GO:0016491">
    <property type="term" value="F:oxidoreductase activity"/>
    <property type="evidence" value="ECO:0007669"/>
    <property type="project" value="TreeGrafter"/>
</dbReference>
<sequence>ATCLSPSLGSDKATMKSEGKSKTPVLKKPEELPWDLVDRCFLPAVFSHAAAVILSTVLNTLYISQVSMFTLFLLFLVISVGSTIFYHNLKVTAAGKAVLITGCESRIGYAIARQLDDLGFTVLAGFQGNDEKACKLKEESSGRLHVLQLDTTSETQILQALQYVKDHIPQGLWALVNNVSWAAFGEIEWVPIQVFRKSTDANFISTVRITQLFLPQIRRAKGRVVNVISLLGRIAAPAKSPFCSVKFGLEAFSDCLRLEMRRWGVDVVVVEPGIVTTGCWFEEKTVLEEAKNMWKEMSEEVRFDYGEDYFEYKVRTMPEYNTQAEVDLSPVLRSLTDAVSRTFPLGRYTPVTRQEKIQALVADHLPRSVYDIIYN</sequence>
<feature type="non-terminal residue" evidence="3">
    <location>
        <position position="1"/>
    </location>
</feature>
<accession>A0A1B6K4I1</accession>
<dbReference type="EMBL" id="GECU01001613">
    <property type="protein sequence ID" value="JAT06094.1"/>
    <property type="molecule type" value="Transcribed_RNA"/>
</dbReference>
<keyword evidence="2" id="KW-0812">Transmembrane</keyword>
<dbReference type="PRINTS" id="PR00081">
    <property type="entry name" value="GDHRDH"/>
</dbReference>
<dbReference type="PANTHER" id="PTHR43313">
    <property type="entry name" value="SHORT-CHAIN DEHYDROGENASE/REDUCTASE FAMILY 9C"/>
    <property type="match status" value="1"/>
</dbReference>
<evidence type="ECO:0000256" key="2">
    <source>
        <dbReference type="SAM" id="Phobius"/>
    </source>
</evidence>
<feature type="transmembrane region" description="Helical" evidence="2">
    <location>
        <begin position="69"/>
        <end position="89"/>
    </location>
</feature>
<dbReference type="PANTHER" id="PTHR43313:SF50">
    <property type="entry name" value="GH26015P"/>
    <property type="match status" value="1"/>
</dbReference>
<dbReference type="Gene3D" id="3.40.50.720">
    <property type="entry name" value="NAD(P)-binding Rossmann-like Domain"/>
    <property type="match status" value="1"/>
</dbReference>
<feature type="compositionally biased region" description="Basic and acidic residues" evidence="1">
    <location>
        <begin position="13"/>
        <end position="23"/>
    </location>
</feature>
<evidence type="ECO:0000313" key="3">
    <source>
        <dbReference type="EMBL" id="JAT06094.1"/>
    </source>
</evidence>
<dbReference type="InterPro" id="IPR002347">
    <property type="entry name" value="SDR_fam"/>
</dbReference>
<keyword evidence="2" id="KW-0472">Membrane</keyword>
<name>A0A1B6K4I1_9HEMI</name>
<dbReference type="SUPFAM" id="SSF51735">
    <property type="entry name" value="NAD(P)-binding Rossmann-fold domains"/>
    <property type="match status" value="1"/>
</dbReference>
<dbReference type="GO" id="GO:0008202">
    <property type="term" value="P:steroid metabolic process"/>
    <property type="evidence" value="ECO:0007669"/>
    <property type="project" value="TreeGrafter"/>
</dbReference>
<dbReference type="InterPro" id="IPR036291">
    <property type="entry name" value="NAD(P)-bd_dom_sf"/>
</dbReference>
<keyword evidence="2" id="KW-1133">Transmembrane helix</keyword>
<feature type="transmembrane region" description="Helical" evidence="2">
    <location>
        <begin position="41"/>
        <end position="62"/>
    </location>
</feature>